<name>A0AAV6PT26_SOLSE</name>
<sequence>MTTWVDSCFIGTKCRKTSINVSLQRTGPECLFMPQPKSVTSRTGTYSAIVSQVL</sequence>
<dbReference type="Proteomes" id="UP000693946">
    <property type="component" value="Linkage Group LG9"/>
</dbReference>
<protein>
    <submittedName>
        <fullName evidence="1">Uncharacterized protein</fullName>
    </submittedName>
</protein>
<comment type="caution">
    <text evidence="1">The sequence shown here is derived from an EMBL/GenBank/DDBJ whole genome shotgun (WGS) entry which is preliminary data.</text>
</comment>
<dbReference type="AlphaFoldDB" id="A0AAV6PT26"/>
<gene>
    <name evidence="1" type="ORF">JOB18_036675</name>
</gene>
<keyword evidence="2" id="KW-1185">Reference proteome</keyword>
<evidence type="ECO:0000313" key="1">
    <source>
        <dbReference type="EMBL" id="KAG7475744.1"/>
    </source>
</evidence>
<proteinExistence type="predicted"/>
<reference evidence="1 2" key="1">
    <citation type="journal article" date="2021" name="Sci. Rep.">
        <title>Chromosome anchoring in Senegalese sole (Solea senegalensis) reveals sex-associated markers and genome rearrangements in flatfish.</title>
        <authorList>
            <person name="Guerrero-Cozar I."/>
            <person name="Gomez-Garrido J."/>
            <person name="Berbel C."/>
            <person name="Martinez-Blanch J.F."/>
            <person name="Alioto T."/>
            <person name="Claros M.G."/>
            <person name="Gagnaire P.A."/>
            <person name="Manchado M."/>
        </authorList>
    </citation>
    <scope>NUCLEOTIDE SEQUENCE [LARGE SCALE GENOMIC DNA]</scope>
    <source>
        <strain evidence="1">Sse05_10M</strain>
    </source>
</reference>
<organism evidence="1 2">
    <name type="scientific">Solea senegalensis</name>
    <name type="common">Senegalese sole</name>
    <dbReference type="NCBI Taxonomy" id="28829"/>
    <lineage>
        <taxon>Eukaryota</taxon>
        <taxon>Metazoa</taxon>
        <taxon>Chordata</taxon>
        <taxon>Craniata</taxon>
        <taxon>Vertebrata</taxon>
        <taxon>Euteleostomi</taxon>
        <taxon>Actinopterygii</taxon>
        <taxon>Neopterygii</taxon>
        <taxon>Teleostei</taxon>
        <taxon>Neoteleostei</taxon>
        <taxon>Acanthomorphata</taxon>
        <taxon>Carangaria</taxon>
        <taxon>Pleuronectiformes</taxon>
        <taxon>Pleuronectoidei</taxon>
        <taxon>Soleidae</taxon>
        <taxon>Solea</taxon>
    </lineage>
</organism>
<evidence type="ECO:0000313" key="2">
    <source>
        <dbReference type="Proteomes" id="UP000693946"/>
    </source>
</evidence>
<accession>A0AAV6PT26</accession>
<dbReference type="EMBL" id="JAGKHQ010000021">
    <property type="protein sequence ID" value="KAG7475744.1"/>
    <property type="molecule type" value="Genomic_DNA"/>
</dbReference>